<organism evidence="1 2">
    <name type="scientific">Corynebacterium pilosum</name>
    <dbReference type="NCBI Taxonomy" id="35756"/>
    <lineage>
        <taxon>Bacteria</taxon>
        <taxon>Bacillati</taxon>
        <taxon>Actinomycetota</taxon>
        <taxon>Actinomycetes</taxon>
        <taxon>Mycobacteriales</taxon>
        <taxon>Corynebacteriaceae</taxon>
        <taxon>Corynebacterium</taxon>
    </lineage>
</organism>
<sequence>MTANSLGGREYVIEYSLSEYQHGSLVARFDSEPKEADARQHLAAYGIAPDTATSISIQLLGTPAASNSSLTSVVRSTPETSRSRYKEILLDEDVWKWATKVLPPVLLLLFLIVTDLAGLIF</sequence>
<dbReference type="AlphaFoldDB" id="A0A376CPV1"/>
<accession>A0A376CPV1</accession>
<protein>
    <submittedName>
        <fullName evidence="1">Uncharacterized protein</fullName>
    </submittedName>
</protein>
<evidence type="ECO:0000313" key="1">
    <source>
        <dbReference type="EMBL" id="STC70484.1"/>
    </source>
</evidence>
<reference evidence="1 2" key="1">
    <citation type="submission" date="2018-06" db="EMBL/GenBank/DDBJ databases">
        <authorList>
            <consortium name="Pathogen Informatics"/>
            <person name="Doyle S."/>
        </authorList>
    </citation>
    <scope>NUCLEOTIDE SEQUENCE [LARGE SCALE GENOMIC DNA]</scope>
    <source>
        <strain evidence="1 2">NCTC11862</strain>
    </source>
</reference>
<evidence type="ECO:0000313" key="2">
    <source>
        <dbReference type="Proteomes" id="UP000254467"/>
    </source>
</evidence>
<dbReference type="EMBL" id="UFXQ01000001">
    <property type="protein sequence ID" value="STC70484.1"/>
    <property type="molecule type" value="Genomic_DNA"/>
</dbReference>
<gene>
    <name evidence="1" type="ORF">NCTC11862_02303</name>
</gene>
<dbReference type="Proteomes" id="UP000254467">
    <property type="component" value="Unassembled WGS sequence"/>
</dbReference>
<dbReference type="RefSeq" id="WP_018581992.1">
    <property type="nucleotide sequence ID" value="NZ_UFXQ01000001.1"/>
</dbReference>
<name>A0A376CPV1_9CORY</name>
<keyword evidence="2" id="KW-1185">Reference proteome</keyword>
<proteinExistence type="predicted"/>